<dbReference type="EC" id="3.6.4.12" evidence="5"/>
<keyword evidence="8" id="KW-1185">Reference proteome</keyword>
<evidence type="ECO:0000259" key="6">
    <source>
        <dbReference type="Pfam" id="PF06068"/>
    </source>
</evidence>
<dbReference type="PANTHER" id="PTHR11093">
    <property type="entry name" value="RUVB-RELATED REPTIN AND PONTIN"/>
    <property type="match status" value="1"/>
</dbReference>
<keyword evidence="5" id="KW-0067">ATP-binding</keyword>
<keyword evidence="5" id="KW-0539">Nucleus</keyword>
<evidence type="ECO:0000313" key="7">
    <source>
        <dbReference type="EMBL" id="PBL00151.1"/>
    </source>
</evidence>
<name>A0A2H3E1G6_ARMGA</name>
<keyword evidence="4 5" id="KW-0234">DNA repair</keyword>
<evidence type="ECO:0000256" key="3">
    <source>
        <dbReference type="ARBA" id="ARBA00023163"/>
    </source>
</evidence>
<comment type="subcellular location">
    <subcellularLocation>
        <location evidence="5">Nucleus</location>
    </subcellularLocation>
</comment>
<keyword evidence="2 5" id="KW-0805">Transcription regulation</keyword>
<dbReference type="Gene3D" id="3.40.50.300">
    <property type="entry name" value="P-loop containing nucleotide triphosphate hydrolases"/>
    <property type="match status" value="1"/>
</dbReference>
<dbReference type="Pfam" id="PF06068">
    <property type="entry name" value="TIP49"/>
    <property type="match status" value="1"/>
</dbReference>
<accession>A0A2H3E1G6</accession>
<comment type="function">
    <text evidence="5">DNA helicase participates in several chromatin remodeling complexes, including the SWR1 and the INO80 complexes.</text>
</comment>
<evidence type="ECO:0000256" key="1">
    <source>
        <dbReference type="ARBA" id="ARBA00022763"/>
    </source>
</evidence>
<reference evidence="8" key="1">
    <citation type="journal article" date="2017" name="Nat. Ecol. Evol.">
        <title>Genome expansion and lineage-specific genetic innovations in the forest pathogenic fungi Armillaria.</title>
        <authorList>
            <person name="Sipos G."/>
            <person name="Prasanna A.N."/>
            <person name="Walter M.C."/>
            <person name="O'Connor E."/>
            <person name="Balint B."/>
            <person name="Krizsan K."/>
            <person name="Kiss B."/>
            <person name="Hess J."/>
            <person name="Varga T."/>
            <person name="Slot J."/>
            <person name="Riley R."/>
            <person name="Boka B."/>
            <person name="Rigling D."/>
            <person name="Barry K."/>
            <person name="Lee J."/>
            <person name="Mihaltcheva S."/>
            <person name="LaButti K."/>
            <person name="Lipzen A."/>
            <person name="Waldron R."/>
            <person name="Moloney N.M."/>
            <person name="Sperisen C."/>
            <person name="Kredics L."/>
            <person name="Vagvoelgyi C."/>
            <person name="Patrignani A."/>
            <person name="Fitzpatrick D."/>
            <person name="Nagy I."/>
            <person name="Doyle S."/>
            <person name="Anderson J.B."/>
            <person name="Grigoriev I.V."/>
            <person name="Gueldener U."/>
            <person name="Muensterkoetter M."/>
            <person name="Nagy L.G."/>
        </authorList>
    </citation>
    <scope>NUCLEOTIDE SEQUENCE [LARGE SCALE GENOMIC DNA]</scope>
    <source>
        <strain evidence="8">Ar21-2</strain>
    </source>
</reference>
<keyword evidence="5" id="KW-0378">Hydrolase</keyword>
<dbReference type="GO" id="GO:0016887">
    <property type="term" value="F:ATP hydrolysis activity"/>
    <property type="evidence" value="ECO:0007669"/>
    <property type="project" value="RHEA"/>
</dbReference>
<dbReference type="Proteomes" id="UP000217790">
    <property type="component" value="Unassembled WGS sequence"/>
</dbReference>
<dbReference type="GO" id="GO:0006281">
    <property type="term" value="P:DNA repair"/>
    <property type="evidence" value="ECO:0007669"/>
    <property type="project" value="UniProtKB-KW"/>
</dbReference>
<dbReference type="InParanoid" id="A0A2H3E1G6"/>
<dbReference type="InterPro" id="IPR027238">
    <property type="entry name" value="RuvB-like"/>
</dbReference>
<keyword evidence="1 5" id="KW-0227">DNA damage</keyword>
<evidence type="ECO:0000313" key="8">
    <source>
        <dbReference type="Proteomes" id="UP000217790"/>
    </source>
</evidence>
<gene>
    <name evidence="7" type="ORF">ARMGADRAFT_1024203</name>
</gene>
<evidence type="ECO:0000256" key="2">
    <source>
        <dbReference type="ARBA" id="ARBA00023015"/>
    </source>
</evidence>
<protein>
    <recommendedName>
        <fullName evidence="5">RuvB-like helicase</fullName>
        <ecNumber evidence="5">3.6.4.12</ecNumber>
    </recommendedName>
</protein>
<dbReference type="STRING" id="47427.A0A2H3E1G6"/>
<organism evidence="7 8">
    <name type="scientific">Armillaria gallica</name>
    <name type="common">Bulbous honey fungus</name>
    <name type="synonym">Armillaria bulbosa</name>
    <dbReference type="NCBI Taxonomy" id="47427"/>
    <lineage>
        <taxon>Eukaryota</taxon>
        <taxon>Fungi</taxon>
        <taxon>Dikarya</taxon>
        <taxon>Basidiomycota</taxon>
        <taxon>Agaricomycotina</taxon>
        <taxon>Agaricomycetes</taxon>
        <taxon>Agaricomycetidae</taxon>
        <taxon>Agaricales</taxon>
        <taxon>Marasmiineae</taxon>
        <taxon>Physalacriaceae</taxon>
        <taxon>Armillaria</taxon>
    </lineage>
</organism>
<sequence length="137" mass="15877">MYDKTIDALSKEKVLAGGIPTIDKTSGKITKLSRKIQRRREVMRAVSLHETDIINRTRSFLYLFPDDIGEIKPELRNQINTEMAEWREVLFIDEVHMFDIDCFLFLNYASENELALWSLSLLIGARLASMRQLPQSS</sequence>
<dbReference type="GO" id="GO:0005634">
    <property type="term" value="C:nucleus"/>
    <property type="evidence" value="ECO:0007669"/>
    <property type="project" value="UniProtKB-SubCell"/>
</dbReference>
<keyword evidence="5" id="KW-0156">Chromatin regulator</keyword>
<dbReference type="AlphaFoldDB" id="A0A2H3E1G6"/>
<dbReference type="OrthoDB" id="10060499at2759"/>
<dbReference type="GO" id="GO:0006325">
    <property type="term" value="P:chromatin organization"/>
    <property type="evidence" value="ECO:0007669"/>
    <property type="project" value="UniProtKB-KW"/>
</dbReference>
<evidence type="ECO:0000256" key="4">
    <source>
        <dbReference type="ARBA" id="ARBA00023204"/>
    </source>
</evidence>
<dbReference type="GO" id="GO:0005524">
    <property type="term" value="F:ATP binding"/>
    <property type="evidence" value="ECO:0007669"/>
    <property type="project" value="UniProtKB-KW"/>
</dbReference>
<evidence type="ECO:0000256" key="5">
    <source>
        <dbReference type="RuleBase" id="RU363048"/>
    </source>
</evidence>
<proteinExistence type="inferred from homology"/>
<comment type="catalytic activity">
    <reaction evidence="5">
        <text>ATP + H2O = ADP + phosphate + H(+)</text>
        <dbReference type="Rhea" id="RHEA:13065"/>
        <dbReference type="ChEBI" id="CHEBI:15377"/>
        <dbReference type="ChEBI" id="CHEBI:15378"/>
        <dbReference type="ChEBI" id="CHEBI:30616"/>
        <dbReference type="ChEBI" id="CHEBI:43474"/>
        <dbReference type="ChEBI" id="CHEBI:456216"/>
        <dbReference type="EC" id="3.6.4.12"/>
    </reaction>
</comment>
<keyword evidence="5" id="KW-0547">Nucleotide-binding</keyword>
<keyword evidence="5" id="KW-0347">Helicase</keyword>
<feature type="domain" description="TIP49 P-loop" evidence="6">
    <location>
        <begin position="35"/>
        <end position="115"/>
    </location>
</feature>
<dbReference type="InterPro" id="IPR027417">
    <property type="entry name" value="P-loop_NTPase"/>
</dbReference>
<keyword evidence="3 5" id="KW-0804">Transcription</keyword>
<dbReference type="GO" id="GO:0003678">
    <property type="term" value="F:DNA helicase activity"/>
    <property type="evidence" value="ECO:0007669"/>
    <property type="project" value="UniProtKB-EC"/>
</dbReference>
<dbReference type="InterPro" id="IPR010339">
    <property type="entry name" value="TIP49_P-loop"/>
</dbReference>
<comment type="similarity">
    <text evidence="5">Belongs to the RuvB family.</text>
</comment>
<dbReference type="EMBL" id="KZ293646">
    <property type="protein sequence ID" value="PBL00151.1"/>
    <property type="molecule type" value="Genomic_DNA"/>
</dbReference>